<dbReference type="PANTHER" id="PTHR31511:SF12">
    <property type="entry name" value="RHO TERMINATION FACTOR N-TERMINAL DOMAIN-CONTAINING PROTEIN"/>
    <property type="match status" value="1"/>
</dbReference>
<organism evidence="1 2">
    <name type="scientific">Psylliodes chrysocephalus</name>
    <dbReference type="NCBI Taxonomy" id="3402493"/>
    <lineage>
        <taxon>Eukaryota</taxon>
        <taxon>Metazoa</taxon>
        <taxon>Ecdysozoa</taxon>
        <taxon>Arthropoda</taxon>
        <taxon>Hexapoda</taxon>
        <taxon>Insecta</taxon>
        <taxon>Pterygota</taxon>
        <taxon>Neoptera</taxon>
        <taxon>Endopterygota</taxon>
        <taxon>Coleoptera</taxon>
        <taxon>Polyphaga</taxon>
        <taxon>Cucujiformia</taxon>
        <taxon>Chrysomeloidea</taxon>
        <taxon>Chrysomelidae</taxon>
        <taxon>Galerucinae</taxon>
        <taxon>Alticini</taxon>
        <taxon>Psylliodes</taxon>
    </lineage>
</organism>
<evidence type="ECO:0000313" key="1">
    <source>
        <dbReference type="EMBL" id="CAH1103851.1"/>
    </source>
</evidence>
<gene>
    <name evidence="1" type="ORF">PSYICH_LOCUS4918</name>
</gene>
<proteinExistence type="predicted"/>
<keyword evidence="2" id="KW-1185">Reference proteome</keyword>
<sequence length="147" mass="17168">MPMIKVNTYLRGEFIKKTGETEVREKKYFNTKNEIIDLGTDLDHWFEVFVKEKFLNKLSEFQEKDSNWALDQINSVEININKFEMGIGYSSFIDLPNEIAKKRACINIRNTDHACFAWSIVSALYPTKNKTGSFKINNNRRLGKHPV</sequence>
<name>A0A9P0GAF6_9CUCU</name>
<dbReference type="PANTHER" id="PTHR31511">
    <property type="entry name" value="PROTEIN CBG23764"/>
    <property type="match status" value="1"/>
</dbReference>
<dbReference type="EMBL" id="OV651827">
    <property type="protein sequence ID" value="CAH1103851.1"/>
    <property type="molecule type" value="Genomic_DNA"/>
</dbReference>
<reference evidence="1" key="1">
    <citation type="submission" date="2022-01" db="EMBL/GenBank/DDBJ databases">
        <authorList>
            <person name="King R."/>
        </authorList>
    </citation>
    <scope>NUCLEOTIDE SEQUENCE</scope>
</reference>
<dbReference type="Proteomes" id="UP001153636">
    <property type="component" value="Chromosome 15"/>
</dbReference>
<protein>
    <submittedName>
        <fullName evidence="1">Uncharacterized protein</fullName>
    </submittedName>
</protein>
<dbReference type="AlphaFoldDB" id="A0A9P0GAF6"/>
<accession>A0A9P0GAF6</accession>
<dbReference type="OrthoDB" id="2419425at2759"/>
<evidence type="ECO:0000313" key="2">
    <source>
        <dbReference type="Proteomes" id="UP001153636"/>
    </source>
</evidence>